<accession>A0AAU8IBT8</accession>
<reference evidence="1" key="1">
    <citation type="submission" date="2024-06" db="EMBL/GenBank/DDBJ databases">
        <authorList>
            <person name="Fan A."/>
            <person name="Zhang F.Y."/>
            <person name="Zhang L."/>
        </authorList>
    </citation>
    <scope>NUCLEOTIDE SEQUENCE</scope>
    <source>
        <strain evidence="1">Y61</strain>
    </source>
</reference>
<organism evidence="1">
    <name type="scientific">Sporolactobacillus sp. Y61</name>
    <dbReference type="NCBI Taxonomy" id="3160863"/>
    <lineage>
        <taxon>Bacteria</taxon>
        <taxon>Bacillati</taxon>
        <taxon>Bacillota</taxon>
        <taxon>Bacilli</taxon>
        <taxon>Bacillales</taxon>
        <taxon>Sporolactobacillaceae</taxon>
        <taxon>Sporolactobacillus</taxon>
    </lineage>
</organism>
<gene>
    <name evidence="1" type="ORF">ABNN70_08115</name>
</gene>
<sequence length="142" mass="16076">MNRRSFLKELAGSLTETAKQIASPFIDEDVRKITQAADLLQDMHWYRLDRVPNGYSESFRAGQAVCLYKAGEKITACRKICPDCRGMLQWIAPLQRLTCLSCDQFYTFAKQEGSLHPEFIQLKHEGDQVWAALPNKGAGDHA</sequence>
<evidence type="ECO:0000313" key="1">
    <source>
        <dbReference type="EMBL" id="XCJ15699.1"/>
    </source>
</evidence>
<protein>
    <submittedName>
        <fullName evidence="1">Rieske (2Fe-2S) protein</fullName>
    </submittedName>
</protein>
<dbReference type="AlphaFoldDB" id="A0AAU8IBT8"/>
<proteinExistence type="predicted"/>
<dbReference type="EMBL" id="CP159510">
    <property type="protein sequence ID" value="XCJ15699.1"/>
    <property type="molecule type" value="Genomic_DNA"/>
</dbReference>
<name>A0AAU8IBT8_9BACL</name>
<dbReference type="RefSeq" id="WP_353947500.1">
    <property type="nucleotide sequence ID" value="NZ_CP159510.1"/>
</dbReference>